<sequence length="177" mass="18958">MGERGVIRLFAIDLPPEQVAAFAEPSDDWPLKAALGARVLDPDYIEAFEVKDVAEIGLTNYLIQGGGINEAAIAQDRLRLDALRGPLVVITSGAFGGMAQEIDPHAPLRWVGTWEEDIPQVHFELLPDASARGEVGAAGVPEGPSLPGRQKMMRLSLAVMIAIAGGLALVLWMGIRR</sequence>
<dbReference type="Proteomes" id="UP000634647">
    <property type="component" value="Unassembled WGS sequence"/>
</dbReference>
<protein>
    <submittedName>
        <fullName evidence="2">Uncharacterized protein</fullName>
    </submittedName>
</protein>
<feature type="transmembrane region" description="Helical" evidence="1">
    <location>
        <begin position="155"/>
        <end position="175"/>
    </location>
</feature>
<accession>A0AAN5A146</accession>
<keyword evidence="1" id="KW-0472">Membrane</keyword>
<evidence type="ECO:0000313" key="2">
    <source>
        <dbReference type="EMBL" id="GHE03629.1"/>
    </source>
</evidence>
<organism evidence="2 3">
    <name type="scientific">Allgaiera indica</name>
    <dbReference type="NCBI Taxonomy" id="765699"/>
    <lineage>
        <taxon>Bacteria</taxon>
        <taxon>Pseudomonadati</taxon>
        <taxon>Pseudomonadota</taxon>
        <taxon>Alphaproteobacteria</taxon>
        <taxon>Rhodobacterales</taxon>
        <taxon>Paracoccaceae</taxon>
        <taxon>Allgaiera</taxon>
    </lineage>
</organism>
<keyword evidence="1" id="KW-0812">Transmembrane</keyword>
<proteinExistence type="predicted"/>
<gene>
    <name evidence="2" type="ORF">GCM10008024_27750</name>
</gene>
<name>A0AAN5A146_9RHOB</name>
<dbReference type="AlphaFoldDB" id="A0AAN5A146"/>
<reference evidence="2" key="2">
    <citation type="submission" date="2023-06" db="EMBL/GenBank/DDBJ databases">
        <authorList>
            <person name="Sun Q."/>
            <person name="Zhou Y."/>
        </authorList>
    </citation>
    <scope>NUCLEOTIDE SEQUENCE</scope>
    <source>
        <strain evidence="2">CGMCC 1.10859</strain>
    </source>
</reference>
<dbReference type="EMBL" id="BNAB01000013">
    <property type="protein sequence ID" value="GHE03629.1"/>
    <property type="molecule type" value="Genomic_DNA"/>
</dbReference>
<evidence type="ECO:0000313" key="3">
    <source>
        <dbReference type="Proteomes" id="UP000634647"/>
    </source>
</evidence>
<comment type="caution">
    <text evidence="2">The sequence shown here is derived from an EMBL/GenBank/DDBJ whole genome shotgun (WGS) entry which is preliminary data.</text>
</comment>
<reference evidence="2" key="1">
    <citation type="journal article" date="2014" name="Int. J. Syst. Evol. Microbiol.">
        <title>Complete genome sequence of Corynebacterium casei LMG S-19264T (=DSM 44701T), isolated from a smear-ripened cheese.</title>
        <authorList>
            <consortium name="US DOE Joint Genome Institute (JGI-PGF)"/>
            <person name="Walter F."/>
            <person name="Albersmeier A."/>
            <person name="Kalinowski J."/>
            <person name="Ruckert C."/>
        </authorList>
    </citation>
    <scope>NUCLEOTIDE SEQUENCE</scope>
    <source>
        <strain evidence="2">CGMCC 1.10859</strain>
    </source>
</reference>
<keyword evidence="1" id="KW-1133">Transmembrane helix</keyword>
<evidence type="ECO:0000256" key="1">
    <source>
        <dbReference type="SAM" id="Phobius"/>
    </source>
</evidence>